<organism evidence="1 2">
    <name type="scientific">Musa troglodytarum</name>
    <name type="common">fe'i banana</name>
    <dbReference type="NCBI Taxonomy" id="320322"/>
    <lineage>
        <taxon>Eukaryota</taxon>
        <taxon>Viridiplantae</taxon>
        <taxon>Streptophyta</taxon>
        <taxon>Embryophyta</taxon>
        <taxon>Tracheophyta</taxon>
        <taxon>Spermatophyta</taxon>
        <taxon>Magnoliopsida</taxon>
        <taxon>Liliopsida</taxon>
        <taxon>Zingiberales</taxon>
        <taxon>Musaceae</taxon>
        <taxon>Musa</taxon>
    </lineage>
</organism>
<name>A0A9E7HCL3_9LILI</name>
<dbReference type="InterPro" id="IPR045173">
    <property type="entry name" value="Cdt1"/>
</dbReference>
<dbReference type="OrthoDB" id="341730at2759"/>
<dbReference type="GO" id="GO:0000076">
    <property type="term" value="P:DNA replication checkpoint signaling"/>
    <property type="evidence" value="ECO:0007669"/>
    <property type="project" value="TreeGrafter"/>
</dbReference>
<gene>
    <name evidence="1" type="ORF">MUK42_13470</name>
</gene>
<dbReference type="GO" id="GO:0005634">
    <property type="term" value="C:nucleus"/>
    <property type="evidence" value="ECO:0007669"/>
    <property type="project" value="TreeGrafter"/>
</dbReference>
<proteinExistence type="predicted"/>
<sequence length="98" mass="11228">MPEVIMIKKVLLHDETTCCIKPELQVTLQVDAVAKNIKGKSESGYSILRAVFRERLVEFSKTHPQVLKKIPCSCVDRFAGCSEILRNLMLYDWAPFCR</sequence>
<dbReference type="GO" id="GO:0071163">
    <property type="term" value="P:DNA replication preinitiation complex assembly"/>
    <property type="evidence" value="ECO:0007669"/>
    <property type="project" value="InterPro"/>
</dbReference>
<dbReference type="GO" id="GO:0000278">
    <property type="term" value="P:mitotic cell cycle"/>
    <property type="evidence" value="ECO:0007669"/>
    <property type="project" value="TreeGrafter"/>
</dbReference>
<dbReference type="PANTHER" id="PTHR28637">
    <property type="entry name" value="DNA REPLICATION FACTOR CDT1"/>
    <property type="match status" value="1"/>
</dbReference>
<evidence type="ECO:0000313" key="1">
    <source>
        <dbReference type="EMBL" id="URE30745.1"/>
    </source>
</evidence>
<reference evidence="1" key="1">
    <citation type="submission" date="2022-05" db="EMBL/GenBank/DDBJ databases">
        <title>The Musa troglodytarum L. genome provides insights into the mechanism of non-climacteric behaviour and enrichment of carotenoids.</title>
        <authorList>
            <person name="Wang J."/>
        </authorList>
    </citation>
    <scope>NUCLEOTIDE SEQUENCE</scope>
    <source>
        <tissue evidence="1">Leaf</tissue>
    </source>
</reference>
<accession>A0A9E7HCL3</accession>
<dbReference type="SUPFAM" id="SSF46785">
    <property type="entry name" value="Winged helix' DNA-binding domain"/>
    <property type="match status" value="1"/>
</dbReference>
<dbReference type="Proteomes" id="UP001055439">
    <property type="component" value="Chromosome 8"/>
</dbReference>
<dbReference type="GO" id="GO:0003677">
    <property type="term" value="F:DNA binding"/>
    <property type="evidence" value="ECO:0007669"/>
    <property type="project" value="InterPro"/>
</dbReference>
<dbReference type="GO" id="GO:0030174">
    <property type="term" value="P:regulation of DNA-templated DNA replication initiation"/>
    <property type="evidence" value="ECO:0007669"/>
    <property type="project" value="InterPro"/>
</dbReference>
<dbReference type="EMBL" id="CP097510">
    <property type="protein sequence ID" value="URE30745.1"/>
    <property type="molecule type" value="Genomic_DNA"/>
</dbReference>
<dbReference type="InterPro" id="IPR036390">
    <property type="entry name" value="WH_DNA-bd_sf"/>
</dbReference>
<dbReference type="AlphaFoldDB" id="A0A9E7HCL3"/>
<dbReference type="GO" id="GO:0070182">
    <property type="term" value="F:DNA polymerase binding"/>
    <property type="evidence" value="ECO:0007669"/>
    <property type="project" value="TreeGrafter"/>
</dbReference>
<keyword evidence="2" id="KW-1185">Reference proteome</keyword>
<protein>
    <submittedName>
        <fullName evidence="1">DNA replication initiation protein</fullName>
    </submittedName>
</protein>
<dbReference type="PANTHER" id="PTHR28637:SF1">
    <property type="entry name" value="DNA REPLICATION FACTOR CDT1"/>
    <property type="match status" value="1"/>
</dbReference>
<evidence type="ECO:0000313" key="2">
    <source>
        <dbReference type="Proteomes" id="UP001055439"/>
    </source>
</evidence>